<dbReference type="GO" id="GO:0016787">
    <property type="term" value="F:hydrolase activity"/>
    <property type="evidence" value="ECO:0007669"/>
    <property type="project" value="UniProtKB-KW"/>
</dbReference>
<protein>
    <submittedName>
        <fullName evidence="7">Uncharacterized peptidase SA1530</fullName>
        <ecNumber evidence="7">3.4.-.-</ecNumber>
    </submittedName>
</protein>
<dbReference type="Gene3D" id="3.40.350.10">
    <property type="entry name" value="Creatinase/prolidase N-terminal domain"/>
    <property type="match status" value="2"/>
</dbReference>
<keyword evidence="1" id="KW-0479">Metal-binding</keyword>
<dbReference type="OrthoDB" id="9806388at2"/>
<sequence>MSMNTVPERLAALRAAMKANGVDVYLIPVGDPHSSEYLPDHYTSLTYFSGFHGENSNFVVTMTESAVWADGRYFVQAEKEIAGTEIQLMRMGEPGVPTAEEYCGKVLPEGGTLGLCGLTANCALVNNLKKELEPKHGSIKTLFLEDELWVEGRPARPATPAWILPKEYAGFSPAEKLEQLRGKLKEQGCTAQLVGKLDNLAWLLNLRAMDIECTPYAMAYCYVTPNRAVLFIDQARVTPEAKAELEANGVTLADYDSILDVMAAETEPQTVLAESATVNYAVYQVLENNPALTVKDAADPLLAMKGVKNEVELAHLRECHLRDAVAMVRFQIELENRLAAGETLTELTVDEILHKYRSANDKFLVESFGTIAAYGGNAAMMHYHATPEDHAVLQRKGFLLVDSGATYMDGTTDITRTYPLGELTEDERLFYTWTLQCHIDIAKAVWLDYCDCHMLDTIAREPLWRHLINYRCGTGHSVSFVGNVHEGPHALNGRNTTLMRPGMIVTDEPGVYEAGEVGIRIENEIECYHKADNQYGTFLAFRPLTFVPIATSPIVPGVLDKEQVAWLNDYHRKVFEQLAPRLTEDERAWLAEKCAAIGC</sequence>
<name>A0A173U581_9FIRM</name>
<dbReference type="AlphaFoldDB" id="A0A173U581"/>
<evidence type="ECO:0000256" key="2">
    <source>
        <dbReference type="ARBA" id="ARBA00022801"/>
    </source>
</evidence>
<evidence type="ECO:0000256" key="1">
    <source>
        <dbReference type="ARBA" id="ARBA00022723"/>
    </source>
</evidence>
<evidence type="ECO:0000313" key="8">
    <source>
        <dbReference type="Proteomes" id="UP000095649"/>
    </source>
</evidence>
<keyword evidence="2 7" id="KW-0378">Hydrolase</keyword>
<dbReference type="Pfam" id="PF16189">
    <property type="entry name" value="Creatinase_N_2"/>
    <property type="match status" value="1"/>
</dbReference>
<evidence type="ECO:0000256" key="3">
    <source>
        <dbReference type="ARBA" id="ARBA00023211"/>
    </source>
</evidence>
<dbReference type="GO" id="GO:0005737">
    <property type="term" value="C:cytoplasm"/>
    <property type="evidence" value="ECO:0007669"/>
    <property type="project" value="UniProtKB-ARBA"/>
</dbReference>
<feature type="domain" description="Peptidase M24 C-terminal" evidence="6">
    <location>
        <begin position="538"/>
        <end position="597"/>
    </location>
</feature>
<dbReference type="Pfam" id="PF00557">
    <property type="entry name" value="Peptidase_M24"/>
    <property type="match status" value="1"/>
</dbReference>
<dbReference type="InterPro" id="IPR000994">
    <property type="entry name" value="Pept_M24"/>
</dbReference>
<accession>A0A173U581</accession>
<organism evidence="7 8">
    <name type="scientific">Faecalibacterium prausnitzii</name>
    <dbReference type="NCBI Taxonomy" id="853"/>
    <lineage>
        <taxon>Bacteria</taxon>
        <taxon>Bacillati</taxon>
        <taxon>Bacillota</taxon>
        <taxon>Clostridia</taxon>
        <taxon>Eubacteriales</taxon>
        <taxon>Oscillospiraceae</taxon>
        <taxon>Faecalibacterium</taxon>
    </lineage>
</organism>
<dbReference type="RefSeq" id="WP_055186289.1">
    <property type="nucleotide sequence ID" value="NZ_CYXN01000015.1"/>
</dbReference>
<dbReference type="SUPFAM" id="SSF53092">
    <property type="entry name" value="Creatinase/prolidase N-terminal domain"/>
    <property type="match status" value="2"/>
</dbReference>
<dbReference type="FunFam" id="3.90.230.10:FF:000007">
    <property type="entry name" value="Xaa-Pro aminopeptidase P"/>
    <property type="match status" value="1"/>
</dbReference>
<reference evidence="7 8" key="1">
    <citation type="submission" date="2015-09" db="EMBL/GenBank/DDBJ databases">
        <authorList>
            <consortium name="Pathogen Informatics"/>
        </authorList>
    </citation>
    <scope>NUCLEOTIDE SEQUENCE [LARGE SCALE GENOMIC DNA]</scope>
    <source>
        <strain evidence="7 8">2789STDY5834970</strain>
    </source>
</reference>
<dbReference type="InterPro" id="IPR000587">
    <property type="entry name" value="Creatinase_N"/>
</dbReference>
<dbReference type="EC" id="3.4.-.-" evidence="7"/>
<dbReference type="Pfam" id="PF01321">
    <property type="entry name" value="Creatinase_N"/>
    <property type="match status" value="1"/>
</dbReference>
<dbReference type="InterPro" id="IPR036005">
    <property type="entry name" value="Creatinase/aminopeptidase-like"/>
</dbReference>
<dbReference type="InterPro" id="IPR029149">
    <property type="entry name" value="Creatin/AminoP/Spt16_N"/>
</dbReference>
<dbReference type="Proteomes" id="UP000095649">
    <property type="component" value="Unassembled WGS sequence"/>
</dbReference>
<keyword evidence="3" id="KW-0464">Manganese</keyword>
<dbReference type="GO" id="GO:0046872">
    <property type="term" value="F:metal ion binding"/>
    <property type="evidence" value="ECO:0007669"/>
    <property type="project" value="UniProtKB-KW"/>
</dbReference>
<dbReference type="EMBL" id="CYXN01000015">
    <property type="protein sequence ID" value="CUN08648.1"/>
    <property type="molecule type" value="Genomic_DNA"/>
</dbReference>
<proteinExistence type="predicted"/>
<dbReference type="PANTHER" id="PTHR43763:SF6">
    <property type="entry name" value="XAA-PRO AMINOPEPTIDASE 1"/>
    <property type="match status" value="1"/>
</dbReference>
<dbReference type="SUPFAM" id="SSF55920">
    <property type="entry name" value="Creatinase/aminopeptidase"/>
    <property type="match status" value="1"/>
</dbReference>
<feature type="domain" description="Peptidase M24" evidence="4">
    <location>
        <begin position="315"/>
        <end position="525"/>
    </location>
</feature>
<dbReference type="Gene3D" id="3.90.230.10">
    <property type="entry name" value="Creatinase/methionine aminopeptidase superfamily"/>
    <property type="match status" value="1"/>
</dbReference>
<evidence type="ECO:0000259" key="6">
    <source>
        <dbReference type="Pfam" id="PF16188"/>
    </source>
</evidence>
<dbReference type="InterPro" id="IPR050422">
    <property type="entry name" value="X-Pro_aminopeptidase_P"/>
</dbReference>
<gene>
    <name evidence="7" type="ORF">ERS852582_01856</name>
</gene>
<dbReference type="InterPro" id="IPR032416">
    <property type="entry name" value="Peptidase_M24_C"/>
</dbReference>
<dbReference type="Pfam" id="PF16188">
    <property type="entry name" value="Peptidase_M24_C"/>
    <property type="match status" value="1"/>
</dbReference>
<evidence type="ECO:0000259" key="5">
    <source>
        <dbReference type="Pfam" id="PF01321"/>
    </source>
</evidence>
<dbReference type="PANTHER" id="PTHR43763">
    <property type="entry name" value="XAA-PRO AMINOPEPTIDASE 1"/>
    <property type="match status" value="1"/>
</dbReference>
<evidence type="ECO:0000259" key="4">
    <source>
        <dbReference type="Pfam" id="PF00557"/>
    </source>
</evidence>
<evidence type="ECO:0000313" key="7">
    <source>
        <dbReference type="EMBL" id="CUN08648.1"/>
    </source>
</evidence>
<feature type="domain" description="Creatinase N-terminal" evidence="5">
    <location>
        <begin position="9"/>
        <end position="133"/>
    </location>
</feature>